<protein>
    <submittedName>
        <fullName evidence="1">Uncharacterized protein</fullName>
    </submittedName>
</protein>
<gene>
    <name evidence="1" type="ORF">QG37_04708</name>
</gene>
<evidence type="ECO:0000313" key="1">
    <source>
        <dbReference type="EMBL" id="KND98798.1"/>
    </source>
</evidence>
<dbReference type="EMBL" id="LGST01000031">
    <property type="protein sequence ID" value="KND98798.1"/>
    <property type="molecule type" value="Genomic_DNA"/>
</dbReference>
<reference evidence="2" key="1">
    <citation type="journal article" date="2015" name="BMC Genomics">
        <title>Draft genome of a commonly misdiagnosed multidrug resistant pathogen Candida auris.</title>
        <authorList>
            <person name="Chatterjee S."/>
            <person name="Alampalli S.V."/>
            <person name="Nageshan R.K."/>
            <person name="Chettiar S.T."/>
            <person name="Joshi S."/>
            <person name="Tatu U.S."/>
        </authorList>
    </citation>
    <scope>NUCLEOTIDE SEQUENCE [LARGE SCALE GENOMIC DNA]</scope>
    <source>
        <strain evidence="2">6684</strain>
    </source>
</reference>
<organism evidence="1 2">
    <name type="scientific">Candidozyma auris</name>
    <name type="common">Yeast</name>
    <name type="synonym">Candida auris</name>
    <dbReference type="NCBI Taxonomy" id="498019"/>
    <lineage>
        <taxon>Eukaryota</taxon>
        <taxon>Fungi</taxon>
        <taxon>Dikarya</taxon>
        <taxon>Ascomycota</taxon>
        <taxon>Saccharomycotina</taxon>
        <taxon>Pichiomycetes</taxon>
        <taxon>Metschnikowiaceae</taxon>
        <taxon>Candidozyma</taxon>
    </lineage>
</organism>
<comment type="caution">
    <text evidence="1">The sequence shown here is derived from an EMBL/GenBank/DDBJ whole genome shotgun (WGS) entry which is preliminary data.</text>
</comment>
<name>A0A0L0NXT3_CANAR</name>
<sequence>MQIQSVKCQFPFFPHPSLLLLNNYHRCLELPLRGHGASVDRGKKSWGYWVLWVHDFKQQRAQPKNPLRHATGPPAVLYLTPPKAPFHCKEEMPGAAAVQSGPEGLHVSPFATGASARAGALTPLAP</sequence>
<evidence type="ECO:0000313" key="2">
    <source>
        <dbReference type="Proteomes" id="UP000037122"/>
    </source>
</evidence>
<dbReference type="Proteomes" id="UP000037122">
    <property type="component" value="Unassembled WGS sequence"/>
</dbReference>
<proteinExistence type="predicted"/>
<accession>A0A0L0NXT3</accession>
<dbReference type="AlphaFoldDB" id="A0A0L0NXT3"/>
<dbReference type="VEuPathDB" id="FungiDB:QG37_04708"/>